<keyword evidence="3" id="KW-0325">Glycoprotein</keyword>
<keyword evidence="8" id="KW-1185">Reference proteome</keyword>
<dbReference type="EMBL" id="JAJJMB010016078">
    <property type="protein sequence ID" value="KAI3849829.1"/>
    <property type="molecule type" value="Genomic_DNA"/>
</dbReference>
<evidence type="ECO:0000256" key="6">
    <source>
        <dbReference type="SAM" id="MobiDB-lite"/>
    </source>
</evidence>
<accession>A0AAD4X6S9</accession>
<dbReference type="PANTHER" id="PTHR32077">
    <property type="entry name" value="FASCICLIN-LIKE ARABINOGALACTAN PROTEIN"/>
    <property type="match status" value="1"/>
</dbReference>
<evidence type="ECO:0000256" key="2">
    <source>
        <dbReference type="ARBA" id="ARBA00022475"/>
    </source>
</evidence>
<keyword evidence="3" id="KW-0449">Lipoprotein</keyword>
<evidence type="ECO:0000313" key="8">
    <source>
        <dbReference type="Proteomes" id="UP001202328"/>
    </source>
</evidence>
<evidence type="ECO:0000313" key="7">
    <source>
        <dbReference type="EMBL" id="KAI3849829.1"/>
    </source>
</evidence>
<keyword evidence="3" id="KW-0336">GPI-anchor</keyword>
<evidence type="ECO:0000256" key="4">
    <source>
        <dbReference type="ARBA" id="ARBA00022729"/>
    </source>
</evidence>
<keyword evidence="2" id="KW-1003">Cell membrane</keyword>
<reference evidence="7" key="1">
    <citation type="submission" date="2022-04" db="EMBL/GenBank/DDBJ databases">
        <title>A functionally conserved STORR gene fusion in Papaver species that diverged 16.8 million years ago.</title>
        <authorList>
            <person name="Catania T."/>
        </authorList>
    </citation>
    <scope>NUCLEOTIDE SEQUENCE</scope>
    <source>
        <strain evidence="7">S-188037</strain>
    </source>
</reference>
<dbReference type="GO" id="GO:0098552">
    <property type="term" value="C:side of membrane"/>
    <property type="evidence" value="ECO:0007669"/>
    <property type="project" value="UniProtKB-KW"/>
</dbReference>
<protein>
    <recommendedName>
        <fullName evidence="9">Fasciclin-like arabinogalactan protein</fullName>
    </recommendedName>
</protein>
<dbReference type="GO" id="GO:0005886">
    <property type="term" value="C:plasma membrane"/>
    <property type="evidence" value="ECO:0007669"/>
    <property type="project" value="UniProtKB-SubCell"/>
</dbReference>
<dbReference type="Proteomes" id="UP001202328">
    <property type="component" value="Unassembled WGS sequence"/>
</dbReference>
<comment type="subcellular location">
    <subcellularLocation>
        <location evidence="1">Cell membrane</location>
        <topology evidence="1">Lipid-anchor</topology>
        <topology evidence="1">GPI-anchor</topology>
    </subcellularLocation>
</comment>
<sequence length="87" mass="9242">MVDTTIANTIYSDNTLAVYQIDKVLLPLDLFGPPAPIASPKMQKGLAPNSKDKSSDFSPSEDDSSDATGRDGVMSFFVTAVIVAFSL</sequence>
<keyword evidence="5" id="KW-0472">Membrane</keyword>
<dbReference type="GO" id="GO:0009834">
    <property type="term" value="P:plant-type secondary cell wall biogenesis"/>
    <property type="evidence" value="ECO:0007669"/>
    <property type="project" value="TreeGrafter"/>
</dbReference>
<evidence type="ECO:0000256" key="1">
    <source>
        <dbReference type="ARBA" id="ARBA00004609"/>
    </source>
</evidence>
<dbReference type="InterPro" id="IPR045003">
    <property type="entry name" value="FLA_A"/>
</dbReference>
<name>A0AAD4X6S9_9MAGN</name>
<dbReference type="AlphaFoldDB" id="A0AAD4X6S9"/>
<evidence type="ECO:0000256" key="5">
    <source>
        <dbReference type="ARBA" id="ARBA00023136"/>
    </source>
</evidence>
<gene>
    <name evidence="7" type="ORF">MKW98_026743</name>
</gene>
<feature type="region of interest" description="Disordered" evidence="6">
    <location>
        <begin position="39"/>
        <end position="70"/>
    </location>
</feature>
<keyword evidence="4" id="KW-0732">Signal</keyword>
<organism evidence="7 8">
    <name type="scientific">Papaver atlanticum</name>
    <dbReference type="NCBI Taxonomy" id="357466"/>
    <lineage>
        <taxon>Eukaryota</taxon>
        <taxon>Viridiplantae</taxon>
        <taxon>Streptophyta</taxon>
        <taxon>Embryophyta</taxon>
        <taxon>Tracheophyta</taxon>
        <taxon>Spermatophyta</taxon>
        <taxon>Magnoliopsida</taxon>
        <taxon>Ranunculales</taxon>
        <taxon>Papaveraceae</taxon>
        <taxon>Papaveroideae</taxon>
        <taxon>Papaver</taxon>
    </lineage>
</organism>
<evidence type="ECO:0008006" key="9">
    <source>
        <dbReference type="Google" id="ProtNLM"/>
    </source>
</evidence>
<comment type="caution">
    <text evidence="7">The sequence shown here is derived from an EMBL/GenBank/DDBJ whole genome shotgun (WGS) entry which is preliminary data.</text>
</comment>
<proteinExistence type="predicted"/>
<evidence type="ECO:0000256" key="3">
    <source>
        <dbReference type="ARBA" id="ARBA00022622"/>
    </source>
</evidence>
<dbReference type="PANTHER" id="PTHR32077:SF65">
    <property type="entry name" value="FASCICLIN-LIKE ARABINOGALACTAN PROTEIN 11"/>
    <property type="match status" value="1"/>
</dbReference>